<dbReference type="EMBL" id="JANPWB010000011">
    <property type="protein sequence ID" value="KAJ1128829.1"/>
    <property type="molecule type" value="Genomic_DNA"/>
</dbReference>
<dbReference type="FunFam" id="3.10.490.20:FF:000036">
    <property type="entry name" value="Uncharacterized protein"/>
    <property type="match status" value="1"/>
</dbReference>
<dbReference type="InterPro" id="IPR026983">
    <property type="entry name" value="DHC"/>
</dbReference>
<comment type="caution">
    <text evidence="2">The sequence shown here is derived from an EMBL/GenBank/DDBJ whole genome shotgun (WGS) entry which is preliminary data.</text>
</comment>
<protein>
    <recommendedName>
        <fullName evidence="1">Dynein heavy chain C-terminal domain-containing protein</fullName>
    </recommendedName>
</protein>
<feature type="domain" description="Dynein heavy chain C-terminal" evidence="1">
    <location>
        <begin position="1"/>
        <end position="122"/>
    </location>
</feature>
<dbReference type="GO" id="GO:0045505">
    <property type="term" value="F:dynein intermediate chain binding"/>
    <property type="evidence" value="ECO:0007669"/>
    <property type="project" value="InterPro"/>
</dbReference>
<proteinExistence type="predicted"/>
<organism evidence="2 3">
    <name type="scientific">Pleurodeles waltl</name>
    <name type="common">Iberian ribbed newt</name>
    <dbReference type="NCBI Taxonomy" id="8319"/>
    <lineage>
        <taxon>Eukaryota</taxon>
        <taxon>Metazoa</taxon>
        <taxon>Chordata</taxon>
        <taxon>Craniata</taxon>
        <taxon>Vertebrata</taxon>
        <taxon>Euteleostomi</taxon>
        <taxon>Amphibia</taxon>
        <taxon>Batrachia</taxon>
        <taxon>Caudata</taxon>
        <taxon>Salamandroidea</taxon>
        <taxon>Salamandridae</taxon>
        <taxon>Pleurodelinae</taxon>
        <taxon>Pleurodeles</taxon>
    </lineage>
</organism>
<feature type="non-terminal residue" evidence="2">
    <location>
        <position position="1"/>
    </location>
</feature>
<gene>
    <name evidence="2" type="ORF">NDU88_007202</name>
</gene>
<sequence>GELTITSLMEELSNSLFYDTVPQTWTNRAYPSLYGLAAWYADLLLRIKELEAWTNDFLLPNTVWLTGFFNPQSFLTAIMQSMARKNEWPLDKMCLSVEVTKKNREDMTAPPREGAYVHGLFM</sequence>
<dbReference type="GO" id="GO:0051959">
    <property type="term" value="F:dynein light intermediate chain binding"/>
    <property type="evidence" value="ECO:0007669"/>
    <property type="project" value="InterPro"/>
</dbReference>
<evidence type="ECO:0000313" key="3">
    <source>
        <dbReference type="Proteomes" id="UP001066276"/>
    </source>
</evidence>
<evidence type="ECO:0000313" key="2">
    <source>
        <dbReference type="EMBL" id="KAJ1128829.1"/>
    </source>
</evidence>
<dbReference type="Pfam" id="PF18199">
    <property type="entry name" value="Dynein_C"/>
    <property type="match status" value="1"/>
</dbReference>
<keyword evidence="3" id="KW-1185">Reference proteome</keyword>
<reference evidence="2" key="1">
    <citation type="journal article" date="2022" name="bioRxiv">
        <title>Sequencing and chromosome-scale assembly of the giantPleurodeles waltlgenome.</title>
        <authorList>
            <person name="Brown T."/>
            <person name="Elewa A."/>
            <person name="Iarovenko S."/>
            <person name="Subramanian E."/>
            <person name="Araus A.J."/>
            <person name="Petzold A."/>
            <person name="Susuki M."/>
            <person name="Suzuki K.-i.T."/>
            <person name="Hayashi T."/>
            <person name="Toyoda A."/>
            <person name="Oliveira C."/>
            <person name="Osipova E."/>
            <person name="Leigh N.D."/>
            <person name="Simon A."/>
            <person name="Yun M.H."/>
        </authorList>
    </citation>
    <scope>NUCLEOTIDE SEQUENCE</scope>
    <source>
        <strain evidence="2">20211129_DDA</strain>
        <tissue evidence="2">Liver</tissue>
    </source>
</reference>
<dbReference type="Gene3D" id="3.10.490.20">
    <property type="match status" value="1"/>
</dbReference>
<name>A0AAV7PNM4_PLEWA</name>
<evidence type="ECO:0000259" key="1">
    <source>
        <dbReference type="Pfam" id="PF18199"/>
    </source>
</evidence>
<dbReference type="PANTHER" id="PTHR46961:SF16">
    <property type="entry name" value="DYNEIN AXONEMAL HEAVY CHAIN 17-RELATED"/>
    <property type="match status" value="1"/>
</dbReference>
<dbReference type="GO" id="GO:0030286">
    <property type="term" value="C:dynein complex"/>
    <property type="evidence" value="ECO:0007669"/>
    <property type="project" value="InterPro"/>
</dbReference>
<feature type="non-terminal residue" evidence="2">
    <location>
        <position position="122"/>
    </location>
</feature>
<dbReference type="Gene3D" id="1.20.1270.280">
    <property type="match status" value="1"/>
</dbReference>
<accession>A0AAV7PNM4</accession>
<dbReference type="GO" id="GO:0007018">
    <property type="term" value="P:microtubule-based movement"/>
    <property type="evidence" value="ECO:0007669"/>
    <property type="project" value="InterPro"/>
</dbReference>
<dbReference type="PANTHER" id="PTHR46961">
    <property type="entry name" value="DYNEIN HEAVY CHAIN 1, AXONEMAL-LIKE PROTEIN"/>
    <property type="match status" value="1"/>
</dbReference>
<dbReference type="InterPro" id="IPR043160">
    <property type="entry name" value="Dynein_C_barrel"/>
</dbReference>
<dbReference type="InterPro" id="IPR041228">
    <property type="entry name" value="Dynein_C"/>
</dbReference>
<dbReference type="Proteomes" id="UP001066276">
    <property type="component" value="Chromosome 7"/>
</dbReference>
<dbReference type="AlphaFoldDB" id="A0AAV7PNM4"/>